<dbReference type="PROSITE" id="PS51257">
    <property type="entry name" value="PROKAR_LIPOPROTEIN"/>
    <property type="match status" value="1"/>
</dbReference>
<accession>A0ABU0DSA6</accession>
<dbReference type="RefSeq" id="WP_307066987.1">
    <property type="nucleotide sequence ID" value="NZ_JAUSUP010000002.1"/>
</dbReference>
<dbReference type="Proteomes" id="UP001236723">
    <property type="component" value="Unassembled WGS sequence"/>
</dbReference>
<keyword evidence="2" id="KW-1185">Reference proteome</keyword>
<evidence type="ECO:0000313" key="1">
    <source>
        <dbReference type="EMBL" id="MDQ0351334.1"/>
    </source>
</evidence>
<comment type="caution">
    <text evidence="1">The sequence shown here is derived from an EMBL/GenBank/DDBJ whole genome shotgun (WGS) entry which is preliminary data.</text>
</comment>
<evidence type="ECO:0000313" key="2">
    <source>
        <dbReference type="Proteomes" id="UP001236723"/>
    </source>
</evidence>
<evidence type="ECO:0008006" key="3">
    <source>
        <dbReference type="Google" id="ProtNLM"/>
    </source>
</evidence>
<dbReference type="EMBL" id="JAUSUP010000002">
    <property type="protein sequence ID" value="MDQ0351334.1"/>
    <property type="molecule type" value="Genomic_DNA"/>
</dbReference>
<proteinExistence type="predicted"/>
<name>A0ABU0DSA6_9BACI</name>
<protein>
    <recommendedName>
        <fullName evidence="3">Lipoprotein</fullName>
    </recommendedName>
</protein>
<gene>
    <name evidence="1" type="ORF">J2R98_001148</name>
</gene>
<sequence>MFRLITLLTLSILLVSCGDQEEVNSSMEAAIEASSNDFEVIDVLKTKEFDDFGMMFYTRPFQGINDAMLATAYFEEDDGQWRYLTGIGGGEYYEADQLSVYKEKVLPATVRGMDEEWLVYGEVWDSKVDTIKVDGEVAEVVDGNDRSIFYILRDEHRTPEVKGYSIEGELIFSNE</sequence>
<reference evidence="1 2" key="1">
    <citation type="submission" date="2023-07" db="EMBL/GenBank/DDBJ databases">
        <title>Genomic Encyclopedia of Type Strains, Phase IV (KMG-IV): sequencing the most valuable type-strain genomes for metagenomic binning, comparative biology and taxonomic classification.</title>
        <authorList>
            <person name="Goeker M."/>
        </authorList>
    </citation>
    <scope>NUCLEOTIDE SEQUENCE [LARGE SCALE GENOMIC DNA]</scope>
    <source>
        <strain evidence="1 2">DSM 15448</strain>
    </source>
</reference>
<organism evidence="1 2">
    <name type="scientific">Alkalibacillus filiformis</name>
    <dbReference type="NCBI Taxonomy" id="200990"/>
    <lineage>
        <taxon>Bacteria</taxon>
        <taxon>Bacillati</taxon>
        <taxon>Bacillota</taxon>
        <taxon>Bacilli</taxon>
        <taxon>Bacillales</taxon>
        <taxon>Bacillaceae</taxon>
        <taxon>Alkalibacillus</taxon>
    </lineage>
</organism>